<dbReference type="GeneID" id="29418082"/>
<dbReference type="RefSeq" id="WP_017751737.1">
    <property type="nucleotide sequence ID" value="NZ_CBXI010000017.1"/>
</dbReference>
<keyword evidence="2" id="KW-0167">Capsid protein</keyword>
<dbReference type="Pfam" id="PF01636">
    <property type="entry name" value="APH"/>
    <property type="match status" value="1"/>
</dbReference>
<reference evidence="2 3" key="1">
    <citation type="journal article" date="2015" name="Genome Announc.">
        <title>Draft Genome Sequence of Clostridium tyrobutyricum Strain DIVETGP, Isolated from Cow's Milk for Grana Padano Production.</title>
        <authorList>
            <person name="Soggiu A."/>
            <person name="Piras C."/>
            <person name="Gaiarsa S."/>
            <person name="Sassera D."/>
            <person name="Roncada P."/>
            <person name="Bendixen E."/>
            <person name="Brasca M."/>
            <person name="Bonizzi L."/>
        </authorList>
    </citation>
    <scope>NUCLEOTIDE SEQUENCE [LARGE SCALE GENOMIC DNA]</scope>
    <source>
        <strain evidence="2 3">DIVETGP</strain>
    </source>
</reference>
<name>W6N4T1_CLOTY</name>
<proteinExistence type="predicted"/>
<dbReference type="InterPro" id="IPR014255">
    <property type="entry name" value="Spore_coat_CotS"/>
</dbReference>
<protein>
    <submittedName>
        <fullName evidence="2">Spore coat protein S</fullName>
    </submittedName>
</protein>
<dbReference type="InterPro" id="IPR011009">
    <property type="entry name" value="Kinase-like_dom_sf"/>
</dbReference>
<dbReference type="PANTHER" id="PTHR39179">
    <property type="entry name" value="SPORE COAT PROTEIN I"/>
    <property type="match status" value="1"/>
</dbReference>
<dbReference type="AlphaFoldDB" id="W6N4T1"/>
<dbReference type="PANTHER" id="PTHR39179:SF1">
    <property type="entry name" value="SPORE COAT PROTEIN I"/>
    <property type="match status" value="1"/>
</dbReference>
<dbReference type="OrthoDB" id="9771902at2"/>
<dbReference type="Gene3D" id="3.30.200.20">
    <property type="entry name" value="Phosphorylase Kinase, domain 1"/>
    <property type="match status" value="1"/>
</dbReference>
<dbReference type="InterPro" id="IPR002575">
    <property type="entry name" value="Aminoglycoside_PTrfase"/>
</dbReference>
<sequence length="335" mass="40158">MDILKVKELVENNYNLHIEYIQKIKNVYKISNDYNNFCLKVINYDFGHFLFIISAIKYLKKNDFKNTPEILNTQCGQEYIQLEDKFAYLTPWVDSRVADYDNSLDVLLAASKLAELHNKSLGFKLTEDMNPRIGWFKWIETFNTRENEILDFKGRILKKDKKTKFDVMYLDKMDEEIEFCKSSKKNLSESNYLEKMKIEIVKNGFCHHDYANHNVLITGDGNVNVIDFDYCILDTHLHDLSSLLLRIMKHGKWNMNIALFILDAYDSINRVMKDDISIMAGFMEFPQDYWQLGIQYYWEKHRWTEDVFIKKLKKIYDDEEEKQNFIDDFRIRKYS</sequence>
<accession>W6N4T1</accession>
<keyword evidence="2" id="KW-0946">Virion</keyword>
<evidence type="ECO:0000259" key="1">
    <source>
        <dbReference type="Pfam" id="PF01636"/>
    </source>
</evidence>
<keyword evidence="3" id="KW-1185">Reference proteome</keyword>
<dbReference type="SUPFAM" id="SSF56112">
    <property type="entry name" value="Protein kinase-like (PK-like)"/>
    <property type="match status" value="1"/>
</dbReference>
<dbReference type="Gene3D" id="3.90.1200.10">
    <property type="match status" value="1"/>
</dbReference>
<dbReference type="NCBIfam" id="TIGR02906">
    <property type="entry name" value="spore_CotS"/>
    <property type="match status" value="1"/>
</dbReference>
<dbReference type="GO" id="GO:0042601">
    <property type="term" value="C:endospore-forming forespore"/>
    <property type="evidence" value="ECO:0007669"/>
    <property type="project" value="TreeGrafter"/>
</dbReference>
<dbReference type="InterPro" id="IPR047175">
    <property type="entry name" value="CotS-like"/>
</dbReference>
<comment type="caution">
    <text evidence="2">The sequence shown here is derived from an EMBL/GenBank/DDBJ whole genome shotgun (WGS) entry which is preliminary data.</text>
</comment>
<gene>
    <name evidence="2" type="ORF">CTDIVETGP_1105</name>
</gene>
<dbReference type="Proteomes" id="UP000019482">
    <property type="component" value="Unassembled WGS sequence"/>
</dbReference>
<evidence type="ECO:0000313" key="3">
    <source>
        <dbReference type="Proteomes" id="UP000019482"/>
    </source>
</evidence>
<evidence type="ECO:0000313" key="2">
    <source>
        <dbReference type="EMBL" id="CDL91035.1"/>
    </source>
</evidence>
<organism evidence="2 3">
    <name type="scientific">Clostridium tyrobutyricum DIVETGP</name>
    <dbReference type="NCBI Taxonomy" id="1408889"/>
    <lineage>
        <taxon>Bacteria</taxon>
        <taxon>Bacillati</taxon>
        <taxon>Bacillota</taxon>
        <taxon>Clostridia</taxon>
        <taxon>Eubacteriales</taxon>
        <taxon>Clostridiaceae</taxon>
        <taxon>Clostridium</taxon>
    </lineage>
</organism>
<dbReference type="EMBL" id="CBXI010000017">
    <property type="protein sequence ID" value="CDL91035.1"/>
    <property type="molecule type" value="Genomic_DNA"/>
</dbReference>
<feature type="domain" description="Aminoglycoside phosphotransferase" evidence="1">
    <location>
        <begin position="200"/>
        <end position="247"/>
    </location>
</feature>